<evidence type="ECO:0000256" key="1">
    <source>
        <dbReference type="ARBA" id="ARBA00004442"/>
    </source>
</evidence>
<comment type="similarity">
    <text evidence="2">Belongs to the bacterial secretin family. GSP D subfamily.</text>
</comment>
<evidence type="ECO:0000259" key="12">
    <source>
        <dbReference type="Pfam" id="PF03958"/>
    </source>
</evidence>
<evidence type="ECO:0000259" key="11">
    <source>
        <dbReference type="Pfam" id="PF00263"/>
    </source>
</evidence>
<feature type="domain" description="NolW-like" evidence="12">
    <location>
        <begin position="305"/>
        <end position="382"/>
    </location>
</feature>
<evidence type="ECO:0000256" key="3">
    <source>
        <dbReference type="ARBA" id="ARBA00022448"/>
    </source>
</evidence>
<evidence type="ECO:0000256" key="10">
    <source>
        <dbReference type="RuleBase" id="RU004004"/>
    </source>
</evidence>
<evidence type="ECO:0000256" key="8">
    <source>
        <dbReference type="ARBA" id="ARBA00023136"/>
    </source>
</evidence>
<reference evidence="14 15" key="1">
    <citation type="submission" date="2017-05" db="EMBL/GenBank/DDBJ databases">
        <title>Genomic insights into alkan degradation activity of Oleiphilus messinensis.</title>
        <authorList>
            <person name="Kozyavkin S.A."/>
            <person name="Slesarev A.I."/>
            <person name="Golyshin P.N."/>
            <person name="Korzhenkov A."/>
            <person name="Golyshina O.N."/>
            <person name="Toshchakov S.V."/>
        </authorList>
    </citation>
    <scope>NUCLEOTIDE SEQUENCE [LARGE SCALE GENOMIC DNA]</scope>
    <source>
        <strain evidence="14 15">ME102</strain>
    </source>
</reference>
<evidence type="ECO:0000256" key="7">
    <source>
        <dbReference type="ARBA" id="ARBA00022927"/>
    </source>
</evidence>
<dbReference type="InterPro" id="IPR001775">
    <property type="entry name" value="GspD/PilQ"/>
</dbReference>
<feature type="domain" description="NolW-like" evidence="12">
    <location>
        <begin position="229"/>
        <end position="300"/>
    </location>
</feature>
<evidence type="ECO:0000256" key="2">
    <source>
        <dbReference type="ARBA" id="ARBA00006980"/>
    </source>
</evidence>
<dbReference type="Pfam" id="PF00263">
    <property type="entry name" value="Secretin"/>
    <property type="match status" value="1"/>
</dbReference>
<keyword evidence="15" id="KW-1185">Reference proteome</keyword>
<keyword evidence="6" id="KW-0732">Signal</keyword>
<dbReference type="PANTHER" id="PTHR30332">
    <property type="entry name" value="PROBABLE GENERAL SECRETION PATHWAY PROTEIN D"/>
    <property type="match status" value="1"/>
</dbReference>
<dbReference type="InterPro" id="IPR013356">
    <property type="entry name" value="T2SS_GspD"/>
</dbReference>
<organism evidence="14 15">
    <name type="scientific">Oleiphilus messinensis</name>
    <dbReference type="NCBI Taxonomy" id="141451"/>
    <lineage>
        <taxon>Bacteria</taxon>
        <taxon>Pseudomonadati</taxon>
        <taxon>Pseudomonadota</taxon>
        <taxon>Gammaproteobacteria</taxon>
        <taxon>Oceanospirillales</taxon>
        <taxon>Oleiphilaceae</taxon>
        <taxon>Oleiphilus</taxon>
    </lineage>
</organism>
<accession>A0A1Y0IDQ7</accession>
<dbReference type="PANTHER" id="PTHR30332:SF24">
    <property type="entry name" value="SECRETIN GSPD-RELATED"/>
    <property type="match status" value="1"/>
</dbReference>
<feature type="domain" description="Type II/III secretion system secretin-like" evidence="11">
    <location>
        <begin position="468"/>
        <end position="633"/>
    </location>
</feature>
<dbReference type="RefSeq" id="WP_232465161.1">
    <property type="nucleotide sequence ID" value="NZ_CP021425.1"/>
</dbReference>
<dbReference type="GO" id="GO:0009279">
    <property type="term" value="C:cell outer membrane"/>
    <property type="evidence" value="ECO:0007669"/>
    <property type="project" value="UniProtKB-SubCell"/>
</dbReference>
<evidence type="ECO:0000256" key="4">
    <source>
        <dbReference type="ARBA" id="ARBA00022452"/>
    </source>
</evidence>
<comment type="subcellular location">
    <subcellularLocation>
        <location evidence="1 10">Cell outer membrane</location>
    </subcellularLocation>
</comment>
<keyword evidence="7" id="KW-0653">Protein transport</keyword>
<keyword evidence="5" id="KW-0812">Transmembrane</keyword>
<evidence type="ECO:0000256" key="6">
    <source>
        <dbReference type="ARBA" id="ARBA00022729"/>
    </source>
</evidence>
<evidence type="ECO:0000256" key="9">
    <source>
        <dbReference type="ARBA" id="ARBA00023237"/>
    </source>
</evidence>
<dbReference type="InterPro" id="IPR049371">
    <property type="entry name" value="GspD-like_N0"/>
</dbReference>
<dbReference type="EMBL" id="CP021425">
    <property type="protein sequence ID" value="ARU58299.1"/>
    <property type="molecule type" value="Genomic_DNA"/>
</dbReference>
<dbReference type="Pfam" id="PF03958">
    <property type="entry name" value="Secretin_N"/>
    <property type="match status" value="3"/>
</dbReference>
<dbReference type="Proteomes" id="UP000196027">
    <property type="component" value="Chromosome"/>
</dbReference>
<dbReference type="KEGG" id="ome:OLMES_4290"/>
<gene>
    <name evidence="14" type="ORF">OLMES_4290</name>
</gene>
<keyword evidence="3 10" id="KW-0813">Transport</keyword>
<evidence type="ECO:0000313" key="15">
    <source>
        <dbReference type="Proteomes" id="UP000196027"/>
    </source>
</evidence>
<feature type="domain" description="GspD-like N0" evidence="13">
    <location>
        <begin position="70"/>
        <end position="139"/>
    </location>
</feature>
<dbReference type="GO" id="GO:0015628">
    <property type="term" value="P:protein secretion by the type II secretion system"/>
    <property type="evidence" value="ECO:0007669"/>
    <property type="project" value="InterPro"/>
</dbReference>
<sequence length="690" mass="74588">MIGSKRPVAQHSNGEFVGIRLNKAVSISHAVDTKGPLTRHFLEPLRGIVALCLMMCATLSLAEDEQTWQINNKDADIRAFIQQVAEITGYNFVIDPRVKGKVTVISNAKMNRDAIYEMFLSVLQVNNFTAIPSDGVIKIVQQNEAKQLADNLKLLRGVPTEQIVTKVIQVNNANALELVPILRPMVAKYGHLAGVAAANALIISDHIANISRIAGIVEELDSPSKYELEVVQLEEAWVGDMVKLLEELAPSEIGKGKAKSLAQKFSVVADERSNRLIIKGDENFREKIKELIEKLDQPAATSGTTKVIRLKHADAETLAELLKGLMGDVQAEVKEQGGAKKNVAAASIYADEGLNALVVRAEPSVMKEVELVITQLDVRRAQVLIEAAIVEINDETTKGLGVQWAIGDQSSGSVPAAFSNFRNVGVSAASVITSIVNESVPTSIPEGIGFGVGDADSNGISWGVLVQALSSNADANLLSTPTIITMDNQESQIIVGRNVPFRTGETTTTGDGTANPFTTITREDVGLTLKVTPSVSEGDAVRLEIEQESSAIGDSVENASDIVTTKREIKTTVLADNEEIIVLGGLIQDDHKTAVSKVPLLGDIPWLGALFRSTSVTKTKTNLLVFLKPTILRDKEDSQKIADEKYLGLWELNLGIEKAKNVNVEDMELPEMESFFKSNGFSRSDGMIPE</sequence>
<dbReference type="Pfam" id="PF21305">
    <property type="entry name" value="type_II_gspD_N0"/>
    <property type="match status" value="1"/>
</dbReference>
<dbReference type="InterPro" id="IPR004846">
    <property type="entry name" value="T2SS/T3SS_dom"/>
</dbReference>
<dbReference type="AlphaFoldDB" id="A0A1Y0IDQ7"/>
<dbReference type="GO" id="GO:0015627">
    <property type="term" value="C:type II protein secretion system complex"/>
    <property type="evidence" value="ECO:0007669"/>
    <property type="project" value="InterPro"/>
</dbReference>
<proteinExistence type="inferred from homology"/>
<keyword evidence="9" id="KW-0998">Cell outer membrane</keyword>
<dbReference type="Gene3D" id="3.30.1370.120">
    <property type="match status" value="3"/>
</dbReference>
<evidence type="ECO:0000259" key="13">
    <source>
        <dbReference type="Pfam" id="PF21305"/>
    </source>
</evidence>
<dbReference type="PRINTS" id="PR00811">
    <property type="entry name" value="BCTERIALGSPD"/>
</dbReference>
<dbReference type="InterPro" id="IPR005644">
    <property type="entry name" value="NolW-like"/>
</dbReference>
<evidence type="ECO:0000313" key="14">
    <source>
        <dbReference type="EMBL" id="ARU58299.1"/>
    </source>
</evidence>
<keyword evidence="8" id="KW-0472">Membrane</keyword>
<dbReference type="NCBIfam" id="TIGR02517">
    <property type="entry name" value="type_II_gspD"/>
    <property type="match status" value="1"/>
</dbReference>
<protein>
    <submittedName>
        <fullName evidence="14">Type II secretory pathway subunit PulD</fullName>
    </submittedName>
</protein>
<dbReference type="InterPro" id="IPR038591">
    <property type="entry name" value="NolW-like_sf"/>
</dbReference>
<name>A0A1Y0IDQ7_9GAMM</name>
<dbReference type="InterPro" id="IPR050810">
    <property type="entry name" value="Bact_Secretion_Sys_Channel"/>
</dbReference>
<feature type="domain" description="NolW-like" evidence="12">
    <location>
        <begin position="165"/>
        <end position="224"/>
    </location>
</feature>
<evidence type="ECO:0000256" key="5">
    <source>
        <dbReference type="ARBA" id="ARBA00022692"/>
    </source>
</evidence>
<keyword evidence="4" id="KW-1134">Transmembrane beta strand</keyword>